<keyword evidence="2" id="KW-0812">Transmembrane</keyword>
<evidence type="ECO:0000313" key="4">
    <source>
        <dbReference type="Proteomes" id="UP001234178"/>
    </source>
</evidence>
<name>A0ABQ9Z3R1_9CRUS</name>
<keyword evidence="2" id="KW-1133">Transmembrane helix</keyword>
<gene>
    <name evidence="3" type="ORF">OUZ56_012231</name>
</gene>
<proteinExistence type="predicted"/>
<dbReference type="Proteomes" id="UP001234178">
    <property type="component" value="Unassembled WGS sequence"/>
</dbReference>
<feature type="region of interest" description="Disordered" evidence="1">
    <location>
        <begin position="27"/>
        <end position="47"/>
    </location>
</feature>
<evidence type="ECO:0000256" key="1">
    <source>
        <dbReference type="SAM" id="MobiDB-lite"/>
    </source>
</evidence>
<organism evidence="3 4">
    <name type="scientific">Daphnia magna</name>
    <dbReference type="NCBI Taxonomy" id="35525"/>
    <lineage>
        <taxon>Eukaryota</taxon>
        <taxon>Metazoa</taxon>
        <taxon>Ecdysozoa</taxon>
        <taxon>Arthropoda</taxon>
        <taxon>Crustacea</taxon>
        <taxon>Branchiopoda</taxon>
        <taxon>Diplostraca</taxon>
        <taxon>Cladocera</taxon>
        <taxon>Anomopoda</taxon>
        <taxon>Daphniidae</taxon>
        <taxon>Daphnia</taxon>
    </lineage>
</organism>
<accession>A0ABQ9Z3R1</accession>
<keyword evidence="4" id="KW-1185">Reference proteome</keyword>
<evidence type="ECO:0000313" key="3">
    <source>
        <dbReference type="EMBL" id="KAK4007075.1"/>
    </source>
</evidence>
<reference evidence="3 4" key="1">
    <citation type="journal article" date="2023" name="Nucleic Acids Res.">
        <title>The hologenome of Daphnia magna reveals possible DNA methylation and microbiome-mediated evolution of the host genome.</title>
        <authorList>
            <person name="Chaturvedi A."/>
            <person name="Li X."/>
            <person name="Dhandapani V."/>
            <person name="Marshall H."/>
            <person name="Kissane S."/>
            <person name="Cuenca-Cambronero M."/>
            <person name="Asole G."/>
            <person name="Calvet F."/>
            <person name="Ruiz-Romero M."/>
            <person name="Marangio P."/>
            <person name="Guigo R."/>
            <person name="Rago D."/>
            <person name="Mirbahai L."/>
            <person name="Eastwood N."/>
            <person name="Colbourne J.K."/>
            <person name="Zhou J."/>
            <person name="Mallon E."/>
            <person name="Orsini L."/>
        </authorList>
    </citation>
    <scope>NUCLEOTIDE SEQUENCE [LARGE SCALE GENOMIC DNA]</scope>
    <source>
        <strain evidence="3">LRV0_1</strain>
    </source>
</reference>
<evidence type="ECO:0000256" key="2">
    <source>
        <dbReference type="SAM" id="Phobius"/>
    </source>
</evidence>
<protein>
    <submittedName>
        <fullName evidence="3">Uncharacterized protein</fullName>
    </submittedName>
</protein>
<comment type="caution">
    <text evidence="3">The sequence shown here is derived from an EMBL/GenBank/DDBJ whole genome shotgun (WGS) entry which is preliminary data.</text>
</comment>
<feature type="transmembrane region" description="Helical" evidence="2">
    <location>
        <begin position="67"/>
        <end position="89"/>
    </location>
</feature>
<dbReference type="EMBL" id="JAOYFB010000002">
    <property type="protein sequence ID" value="KAK4007075.1"/>
    <property type="molecule type" value="Genomic_DNA"/>
</dbReference>
<sequence>MTMAYVYSRFGGELEMAQKRSGDSSFTSFLKESESPKKGKVSSSCGPTDNFQSSVVELKEQSKVEGLYILLMDLLALGILHLPLFWWLILWTRMELVFVATLYENLVRSVPEVLHLNDIVFVRGGLVEWVYFEKTSICLTPNKTCVAHTIGIGLSINNVLVKLEGDEVIDLMAYVYCESVRDGKETIMGLVDIGQNHVRIECHLMAFKEFPFEEICSAICIVLDAPADDGKVQDLLDWINYVPAVGASSSEVDA</sequence>
<keyword evidence="2" id="KW-0472">Membrane</keyword>